<dbReference type="PANTHER" id="PTHR36617:SF17">
    <property type="entry name" value="OS01G0114800 PROTEIN"/>
    <property type="match status" value="1"/>
</dbReference>
<evidence type="ECO:0000313" key="2">
    <source>
        <dbReference type="EMBL" id="WVZ92634.1"/>
    </source>
</evidence>
<dbReference type="InterPro" id="IPR026960">
    <property type="entry name" value="RVT-Znf"/>
</dbReference>
<reference evidence="2 3" key="1">
    <citation type="submission" date="2024-02" db="EMBL/GenBank/DDBJ databases">
        <title>High-quality chromosome-scale genome assembly of Pensacola bahiagrass (Paspalum notatum Flugge var. saurae).</title>
        <authorList>
            <person name="Vega J.M."/>
            <person name="Podio M."/>
            <person name="Orjuela J."/>
            <person name="Siena L.A."/>
            <person name="Pessino S.C."/>
            <person name="Combes M.C."/>
            <person name="Mariac C."/>
            <person name="Albertini E."/>
            <person name="Pupilli F."/>
            <person name="Ortiz J.P.A."/>
            <person name="Leblanc O."/>
        </authorList>
    </citation>
    <scope>NUCLEOTIDE SEQUENCE [LARGE SCALE GENOMIC DNA]</scope>
    <source>
        <strain evidence="2">R1</strain>
        <tissue evidence="2">Leaf</tissue>
    </source>
</reference>
<dbReference type="EMBL" id="CP144753">
    <property type="protein sequence ID" value="WVZ92634.1"/>
    <property type="molecule type" value="Genomic_DNA"/>
</dbReference>
<keyword evidence="3" id="KW-1185">Reference proteome</keyword>
<accession>A0AAQ3UNQ0</accession>
<evidence type="ECO:0000313" key="3">
    <source>
        <dbReference type="Proteomes" id="UP001341281"/>
    </source>
</evidence>
<gene>
    <name evidence="2" type="ORF">U9M48_038683</name>
</gene>
<dbReference type="PANTHER" id="PTHR36617">
    <property type="entry name" value="PROTEIN, PUTATIVE-RELATED"/>
    <property type="match status" value="1"/>
</dbReference>
<feature type="non-terminal residue" evidence="2">
    <location>
        <position position="298"/>
    </location>
</feature>
<feature type="domain" description="Reverse transcriptase zinc-binding" evidence="1">
    <location>
        <begin position="164"/>
        <end position="227"/>
    </location>
</feature>
<dbReference type="Pfam" id="PF13966">
    <property type="entry name" value="zf-RVT"/>
    <property type="match status" value="1"/>
</dbReference>
<proteinExistence type="predicted"/>
<dbReference type="AlphaFoldDB" id="A0AAQ3UNQ0"/>
<sequence length="298" mass="34683">MGGHCLVNWPTVSRPKDLGGLGVLDLDKFSRALRLRWLWQEWTNDEKPWAGLQVPCNKEDNLLFQAFTRVTLGNGMKAKFWHHSWLDGEATRNLAPHLFELVKRKNRTVAQELSNNAWIRTLKNKVTTTTQIEEFVSLWIRLQHTHLRENIADSITWKWTPDGIYSTSSAYRAQFLGAYRRHKNKLLTADNLAHRGWPHQTPCSLCHGPLETGLHLCLQCPFALAVWNQILSWEGWALPQQANPSNFNSINEWWVSMASLIKKDRRRDFNGIAICTMWNIWKEHDRSIFEQSSRSAMQ</sequence>
<organism evidence="2 3">
    <name type="scientific">Paspalum notatum var. saurae</name>
    <dbReference type="NCBI Taxonomy" id="547442"/>
    <lineage>
        <taxon>Eukaryota</taxon>
        <taxon>Viridiplantae</taxon>
        <taxon>Streptophyta</taxon>
        <taxon>Embryophyta</taxon>
        <taxon>Tracheophyta</taxon>
        <taxon>Spermatophyta</taxon>
        <taxon>Magnoliopsida</taxon>
        <taxon>Liliopsida</taxon>
        <taxon>Poales</taxon>
        <taxon>Poaceae</taxon>
        <taxon>PACMAD clade</taxon>
        <taxon>Panicoideae</taxon>
        <taxon>Andropogonodae</taxon>
        <taxon>Paspaleae</taxon>
        <taxon>Paspalinae</taxon>
        <taxon>Paspalum</taxon>
    </lineage>
</organism>
<name>A0AAQ3UNQ0_PASNO</name>
<protein>
    <recommendedName>
        <fullName evidence="1">Reverse transcriptase zinc-binding domain-containing protein</fullName>
    </recommendedName>
</protein>
<dbReference type="Proteomes" id="UP001341281">
    <property type="component" value="Chromosome 09"/>
</dbReference>
<evidence type="ECO:0000259" key="1">
    <source>
        <dbReference type="Pfam" id="PF13966"/>
    </source>
</evidence>